<feature type="transmembrane region" description="Helical" evidence="10">
    <location>
        <begin position="49"/>
        <end position="77"/>
    </location>
</feature>
<feature type="transmembrane region" description="Helical" evidence="10">
    <location>
        <begin position="415"/>
        <end position="435"/>
    </location>
</feature>
<feature type="transmembrane region" description="Helical" evidence="10">
    <location>
        <begin position="283"/>
        <end position="300"/>
    </location>
</feature>
<keyword evidence="3" id="KW-0050">Antiport</keyword>
<dbReference type="Pfam" id="PF01554">
    <property type="entry name" value="MatE"/>
    <property type="match status" value="2"/>
</dbReference>
<dbReference type="OrthoDB" id="9806302at2"/>
<feature type="transmembrane region" description="Helical" evidence="10">
    <location>
        <begin position="129"/>
        <end position="150"/>
    </location>
</feature>
<feature type="transmembrane region" description="Helical" evidence="10">
    <location>
        <begin position="162"/>
        <end position="185"/>
    </location>
</feature>
<keyword evidence="6 10" id="KW-1133">Transmembrane helix</keyword>
<keyword evidence="8 10" id="KW-0472">Membrane</keyword>
<keyword evidence="4" id="KW-1003">Cell membrane</keyword>
<dbReference type="GO" id="GO:0042910">
    <property type="term" value="F:xenobiotic transmembrane transporter activity"/>
    <property type="evidence" value="ECO:0007669"/>
    <property type="project" value="InterPro"/>
</dbReference>
<evidence type="ECO:0000256" key="7">
    <source>
        <dbReference type="ARBA" id="ARBA00023065"/>
    </source>
</evidence>
<keyword evidence="12" id="KW-1185">Reference proteome</keyword>
<keyword evidence="5 10" id="KW-0812">Transmembrane</keyword>
<dbReference type="GO" id="GO:0005886">
    <property type="term" value="C:plasma membrane"/>
    <property type="evidence" value="ECO:0007669"/>
    <property type="project" value="UniProtKB-SubCell"/>
</dbReference>
<dbReference type="Proteomes" id="UP000264492">
    <property type="component" value="Unassembled WGS sequence"/>
</dbReference>
<feature type="transmembrane region" description="Helical" evidence="10">
    <location>
        <begin position="12"/>
        <end position="37"/>
    </location>
</feature>
<proteinExistence type="predicted"/>
<gene>
    <name evidence="11" type="ORF">DX914_14150</name>
</gene>
<protein>
    <recommendedName>
        <fullName evidence="9">Multidrug-efflux transporter</fullName>
    </recommendedName>
</protein>
<dbReference type="InterPro" id="IPR050222">
    <property type="entry name" value="MATE_MdtK"/>
</dbReference>
<feature type="transmembrane region" description="Helical" evidence="10">
    <location>
        <begin position="241"/>
        <end position="263"/>
    </location>
</feature>
<feature type="transmembrane region" description="Helical" evidence="10">
    <location>
        <begin position="356"/>
        <end position="378"/>
    </location>
</feature>
<sequence length="459" mass="47885">MRDLTEGSIPRHLLRMFGVLMLNSLAGTLFALINVYWLGRLGPTAQAAVTLAALPIMLVLVLLPVLSMGAGVLMAHAVGAKDRERVDRIFNEALGASVLVSGLVALVAWSNRGAFSGLMTSDAATAAVIASYYAWFIPSVAIQIPMLVLASLLEFTGNVRAGVIAQTSTVALGAVLTPVLMFGWLGAPAMGVDGAGLAMLLACALTMLGLLLYFARKDAYLRLRPSIWLRRPRELGEALKIGVPAGLGAGVMSVSLMTVGLLLRPFGPIEQAGFAIGQRAFQAGLMPVTALAGAVCILVGQNYGAGRRDRVRETLRAGWNFAAVLLPLLLLAFVGGAPWIAASFSSDPGAVAASTLFLRITALDLVPLCLAGIAFATLSGMGNTRAGLKAQLLQVGLLIALAGSLSQLAGFRPHWIWIAMVVAGASQLLMAWRFLRREGGLLRAAPADDVQAAPSGEAA</sequence>
<keyword evidence="7" id="KW-0406">Ion transport</keyword>
<name>A0A371K0J1_9GAMM</name>
<evidence type="ECO:0000256" key="1">
    <source>
        <dbReference type="ARBA" id="ARBA00004429"/>
    </source>
</evidence>
<dbReference type="PANTHER" id="PTHR43298:SF2">
    <property type="entry name" value="FMN_FAD EXPORTER YEEO-RELATED"/>
    <property type="match status" value="1"/>
</dbReference>
<comment type="subcellular location">
    <subcellularLocation>
        <location evidence="1">Cell inner membrane</location>
        <topology evidence="1">Multi-pass membrane protein</topology>
    </subcellularLocation>
</comment>
<accession>A0A371K0J1</accession>
<dbReference type="RefSeq" id="WP_115859754.1">
    <property type="nucleotide sequence ID" value="NZ_QTSU01000002.1"/>
</dbReference>
<comment type="caution">
    <text evidence="11">The sequence shown here is derived from an EMBL/GenBank/DDBJ whole genome shotgun (WGS) entry which is preliminary data.</text>
</comment>
<keyword evidence="2" id="KW-0813">Transport</keyword>
<feature type="transmembrane region" description="Helical" evidence="10">
    <location>
        <begin position="390"/>
        <end position="409"/>
    </location>
</feature>
<dbReference type="EMBL" id="QTSU01000002">
    <property type="protein sequence ID" value="RDZ27370.1"/>
    <property type="molecule type" value="Genomic_DNA"/>
</dbReference>
<dbReference type="InterPro" id="IPR048279">
    <property type="entry name" value="MdtK-like"/>
</dbReference>
<dbReference type="PANTHER" id="PTHR43298">
    <property type="entry name" value="MULTIDRUG RESISTANCE PROTEIN NORM-RELATED"/>
    <property type="match status" value="1"/>
</dbReference>
<organism evidence="11 12">
    <name type="scientific">Lysobacter silvisoli</name>
    <dbReference type="NCBI Taxonomy" id="2293254"/>
    <lineage>
        <taxon>Bacteria</taxon>
        <taxon>Pseudomonadati</taxon>
        <taxon>Pseudomonadota</taxon>
        <taxon>Gammaproteobacteria</taxon>
        <taxon>Lysobacterales</taxon>
        <taxon>Lysobacteraceae</taxon>
        <taxon>Lysobacter</taxon>
    </lineage>
</organism>
<reference evidence="11 12" key="1">
    <citation type="submission" date="2018-08" db="EMBL/GenBank/DDBJ databases">
        <title>Lysobacter sp. zong2l5, whole genome shotgun sequence.</title>
        <authorList>
            <person name="Zhang X."/>
            <person name="Feng G."/>
            <person name="Zhu H."/>
        </authorList>
    </citation>
    <scope>NUCLEOTIDE SEQUENCE [LARGE SCALE GENOMIC DNA]</scope>
    <source>
        <strain evidence="12">zong2l5</strain>
    </source>
</reference>
<dbReference type="GO" id="GO:0006811">
    <property type="term" value="P:monoatomic ion transport"/>
    <property type="evidence" value="ECO:0007669"/>
    <property type="project" value="UniProtKB-KW"/>
</dbReference>
<evidence type="ECO:0000256" key="6">
    <source>
        <dbReference type="ARBA" id="ARBA00022989"/>
    </source>
</evidence>
<dbReference type="InterPro" id="IPR002528">
    <property type="entry name" value="MATE_fam"/>
</dbReference>
<evidence type="ECO:0000313" key="12">
    <source>
        <dbReference type="Proteomes" id="UP000264492"/>
    </source>
</evidence>
<evidence type="ECO:0000256" key="4">
    <source>
        <dbReference type="ARBA" id="ARBA00022475"/>
    </source>
</evidence>
<dbReference type="PIRSF" id="PIRSF006603">
    <property type="entry name" value="DinF"/>
    <property type="match status" value="1"/>
</dbReference>
<dbReference type="AlphaFoldDB" id="A0A371K0J1"/>
<evidence type="ECO:0000313" key="11">
    <source>
        <dbReference type="EMBL" id="RDZ27370.1"/>
    </source>
</evidence>
<feature type="transmembrane region" description="Helical" evidence="10">
    <location>
        <begin position="197"/>
        <end position="215"/>
    </location>
</feature>
<evidence type="ECO:0000256" key="5">
    <source>
        <dbReference type="ARBA" id="ARBA00022692"/>
    </source>
</evidence>
<dbReference type="GO" id="GO:0015297">
    <property type="term" value="F:antiporter activity"/>
    <property type="evidence" value="ECO:0007669"/>
    <property type="project" value="UniProtKB-KW"/>
</dbReference>
<evidence type="ECO:0000256" key="9">
    <source>
        <dbReference type="ARBA" id="ARBA00031636"/>
    </source>
</evidence>
<evidence type="ECO:0000256" key="8">
    <source>
        <dbReference type="ARBA" id="ARBA00023136"/>
    </source>
</evidence>
<evidence type="ECO:0000256" key="10">
    <source>
        <dbReference type="SAM" id="Phobius"/>
    </source>
</evidence>
<feature type="transmembrane region" description="Helical" evidence="10">
    <location>
        <begin position="89"/>
        <end position="109"/>
    </location>
</feature>
<evidence type="ECO:0000256" key="3">
    <source>
        <dbReference type="ARBA" id="ARBA00022449"/>
    </source>
</evidence>
<evidence type="ECO:0000256" key="2">
    <source>
        <dbReference type="ARBA" id="ARBA00022448"/>
    </source>
</evidence>
<feature type="transmembrane region" description="Helical" evidence="10">
    <location>
        <begin position="321"/>
        <end position="344"/>
    </location>
</feature>